<organism evidence="1 2">
    <name type="scientific">Sedimentibacter saalensis</name>
    <dbReference type="NCBI Taxonomy" id="130788"/>
    <lineage>
        <taxon>Bacteria</taxon>
        <taxon>Bacillati</taxon>
        <taxon>Bacillota</taxon>
        <taxon>Tissierellia</taxon>
        <taxon>Sedimentibacter</taxon>
    </lineage>
</organism>
<dbReference type="SUPFAM" id="SSF54285">
    <property type="entry name" value="MoaD/ThiS"/>
    <property type="match status" value="1"/>
</dbReference>
<keyword evidence="2" id="KW-1185">Reference proteome</keyword>
<gene>
    <name evidence="1" type="ORF">LY60_01558</name>
</gene>
<dbReference type="InterPro" id="IPR012675">
    <property type="entry name" value="Beta-grasp_dom_sf"/>
</dbReference>
<accession>A0A562JF46</accession>
<dbReference type="Gene3D" id="3.10.20.30">
    <property type="match status" value="1"/>
</dbReference>
<dbReference type="InterPro" id="IPR016155">
    <property type="entry name" value="Mopterin_synth/thiamin_S_b"/>
</dbReference>
<dbReference type="EMBL" id="VLKH01000003">
    <property type="protein sequence ID" value="TWH81801.1"/>
    <property type="molecule type" value="Genomic_DNA"/>
</dbReference>
<dbReference type="AlphaFoldDB" id="A0A562JF46"/>
<protein>
    <submittedName>
        <fullName evidence="1">Molybdopterin converting factor small subunit</fullName>
    </submittedName>
</protein>
<proteinExistence type="predicted"/>
<sequence length="76" mass="8264">MKVKVRLTGLLAASCGFREKIVELPNDFTIAEAITFMNIPVSGIWIKSSVNGSLKNKSYVLQESDELYLFPIGGGG</sequence>
<evidence type="ECO:0000313" key="2">
    <source>
        <dbReference type="Proteomes" id="UP000315343"/>
    </source>
</evidence>
<comment type="caution">
    <text evidence="1">The sequence shown here is derived from an EMBL/GenBank/DDBJ whole genome shotgun (WGS) entry which is preliminary data.</text>
</comment>
<dbReference type="Proteomes" id="UP000315343">
    <property type="component" value="Unassembled WGS sequence"/>
</dbReference>
<dbReference type="RefSeq" id="WP_145082037.1">
    <property type="nucleotide sequence ID" value="NZ_DAMBUX010000020.1"/>
</dbReference>
<name>A0A562JF46_9FIRM</name>
<evidence type="ECO:0000313" key="1">
    <source>
        <dbReference type="EMBL" id="TWH81801.1"/>
    </source>
</evidence>
<dbReference type="OrthoDB" id="9801945at2"/>
<reference evidence="1 2" key="1">
    <citation type="submission" date="2019-07" db="EMBL/GenBank/DDBJ databases">
        <title>Genomic Encyclopedia of Type Strains, Phase I: the one thousand microbial genomes (KMG-I) project.</title>
        <authorList>
            <person name="Kyrpides N."/>
        </authorList>
    </citation>
    <scope>NUCLEOTIDE SEQUENCE [LARGE SCALE GENOMIC DNA]</scope>
    <source>
        <strain evidence="1 2">DSM 13558</strain>
    </source>
</reference>